<reference evidence="4 5" key="1">
    <citation type="submission" date="2013-07" db="EMBL/GenBank/DDBJ databases">
        <title>Comparative Genomic and Metabolomic Analysis of Twelve Strains of Pseudoalteromonas luteoviolacea.</title>
        <authorList>
            <person name="Vynne N.G."/>
            <person name="Mansson M."/>
            <person name="Gram L."/>
        </authorList>
    </citation>
    <scope>NUCLEOTIDE SEQUENCE [LARGE SCALE GENOMIC DNA]</scope>
    <source>
        <strain evidence="4 5">NCIMB 1942</strain>
    </source>
</reference>
<evidence type="ECO:0000256" key="2">
    <source>
        <dbReference type="ARBA" id="ARBA00093628"/>
    </source>
</evidence>
<proteinExistence type="inferred from homology"/>
<dbReference type="AlphaFoldDB" id="A0A166Y2H0"/>
<comment type="similarity">
    <text evidence="1">Belongs to the MaoP family.</text>
</comment>
<accession>A0A166Y2H0</accession>
<dbReference type="RefSeq" id="WP_063379165.1">
    <property type="nucleotide sequence ID" value="NZ_AUXT01000216.1"/>
</dbReference>
<organism evidence="4 5">
    <name type="scientific">Pseudoalteromonas luteoviolacea NCIMB 1942</name>
    <dbReference type="NCBI Taxonomy" id="1365253"/>
    <lineage>
        <taxon>Bacteria</taxon>
        <taxon>Pseudomonadati</taxon>
        <taxon>Pseudomonadota</taxon>
        <taxon>Gammaproteobacteria</taxon>
        <taxon>Alteromonadales</taxon>
        <taxon>Pseudoalteromonadaceae</taxon>
        <taxon>Pseudoalteromonas</taxon>
    </lineage>
</organism>
<sequence>MDMNIAELKEAFTASKSFYDDLNFPQGLSRSGHFTLLESELLQQHGYLLKSLHEEKLLPVNTYQQKFVEMVKNKRPPENRMEKIWYKYLSLTTRKHKIYTLSSQVKSPPHYESPQINEEQPVAEISN</sequence>
<evidence type="ECO:0000313" key="5">
    <source>
        <dbReference type="Proteomes" id="UP000076587"/>
    </source>
</evidence>
<evidence type="ECO:0000256" key="1">
    <source>
        <dbReference type="ARBA" id="ARBA00093464"/>
    </source>
</evidence>
<dbReference type="OrthoDB" id="6400110at2"/>
<feature type="region of interest" description="Disordered" evidence="3">
    <location>
        <begin position="103"/>
        <end position="127"/>
    </location>
</feature>
<name>A0A166Y2H0_9GAMM</name>
<dbReference type="PATRIC" id="fig|1365253.3.peg.4912"/>
<gene>
    <name evidence="4" type="ORF">N482_03500</name>
</gene>
<comment type="caution">
    <text evidence="4">The sequence shown here is derived from an EMBL/GenBank/DDBJ whole genome shotgun (WGS) entry which is preliminary data.</text>
</comment>
<dbReference type="Proteomes" id="UP000076587">
    <property type="component" value="Unassembled WGS sequence"/>
</dbReference>
<evidence type="ECO:0000256" key="3">
    <source>
        <dbReference type="SAM" id="MobiDB-lite"/>
    </source>
</evidence>
<dbReference type="InterPro" id="IPR007335">
    <property type="entry name" value="DUF413"/>
</dbReference>
<dbReference type="EMBL" id="AUXT01000216">
    <property type="protein sequence ID" value="KZN41378.1"/>
    <property type="molecule type" value="Genomic_DNA"/>
</dbReference>
<protein>
    <recommendedName>
        <fullName evidence="2">Macrodomain Ori protein</fullName>
    </recommendedName>
</protein>
<dbReference type="Pfam" id="PF04219">
    <property type="entry name" value="DUF413"/>
    <property type="match status" value="1"/>
</dbReference>
<evidence type="ECO:0000313" key="4">
    <source>
        <dbReference type="EMBL" id="KZN41378.1"/>
    </source>
</evidence>